<comment type="caution">
    <text evidence="3">The sequence shown here is derived from an EMBL/GenBank/DDBJ whole genome shotgun (WGS) entry which is preliminary data.</text>
</comment>
<reference evidence="3 4" key="1">
    <citation type="submission" date="2020-08" db="EMBL/GenBank/DDBJ databases">
        <title>Genomic Encyclopedia of Type Strains, Phase IV (KMG-V): Genome sequencing to study the core and pangenomes of soil and plant-associated prokaryotes.</title>
        <authorList>
            <person name="Whitman W."/>
        </authorList>
    </citation>
    <scope>NUCLEOTIDE SEQUENCE [LARGE SCALE GENOMIC DNA]</scope>
    <source>
        <strain evidence="3 4">SEMIA 4087</strain>
    </source>
</reference>
<evidence type="ECO:0000256" key="1">
    <source>
        <dbReference type="ARBA" id="ARBA00023125"/>
    </source>
</evidence>
<name>A0ABR6IMI1_9HYPH</name>
<evidence type="ECO:0000313" key="3">
    <source>
        <dbReference type="EMBL" id="MBB4228798.1"/>
    </source>
</evidence>
<dbReference type="RefSeq" id="WP_145611816.1">
    <property type="nucleotide sequence ID" value="NZ_JACIFX010000003.1"/>
</dbReference>
<keyword evidence="1" id="KW-0238">DNA-binding</keyword>
<protein>
    <submittedName>
        <fullName evidence="3">Transposase</fullName>
    </submittedName>
</protein>
<sequence>MGSKVARSKTLRAALLRQFAGVVRLVYNLALESAGTGGGITGGSLARRKRGSSRHAKARRRVAALQARAARIGQDWRHKASLDVARRFATVVLEDLATRNMTRSARKTVDAPATHVCQKAGLNRAILEQGWYGFETVLAYKLEERGGYLCKVDPRHTSQSCSACGAVDRQSRESQASFRCCQCGLRAHADHNAAINILRRNTASMIVEQGQPLSVEAITIGGASRPLGNPPLASRGRC</sequence>
<dbReference type="Pfam" id="PF07282">
    <property type="entry name" value="Cas12f1-like_TNB"/>
    <property type="match status" value="1"/>
</dbReference>
<dbReference type="InterPro" id="IPR010095">
    <property type="entry name" value="Cas12f1-like_TNB"/>
</dbReference>
<dbReference type="EMBL" id="JACIFX010000003">
    <property type="protein sequence ID" value="MBB4228798.1"/>
    <property type="molecule type" value="Genomic_DNA"/>
</dbReference>
<feature type="domain" description="Cas12f1-like TNB" evidence="2">
    <location>
        <begin position="131"/>
        <end position="197"/>
    </location>
</feature>
<dbReference type="Proteomes" id="UP000551353">
    <property type="component" value="Unassembled WGS sequence"/>
</dbReference>
<accession>A0ABR6IMI1</accession>
<dbReference type="NCBIfam" id="NF040570">
    <property type="entry name" value="guided_TnpB"/>
    <property type="match status" value="1"/>
</dbReference>
<proteinExistence type="predicted"/>
<organism evidence="3 4">
    <name type="scientific">Rhizobium mongolense</name>
    <dbReference type="NCBI Taxonomy" id="57676"/>
    <lineage>
        <taxon>Bacteria</taxon>
        <taxon>Pseudomonadati</taxon>
        <taxon>Pseudomonadota</taxon>
        <taxon>Alphaproteobacteria</taxon>
        <taxon>Hyphomicrobiales</taxon>
        <taxon>Rhizobiaceae</taxon>
        <taxon>Rhizobium/Agrobacterium group</taxon>
        <taxon>Rhizobium</taxon>
    </lineage>
</organism>
<evidence type="ECO:0000313" key="4">
    <source>
        <dbReference type="Proteomes" id="UP000551353"/>
    </source>
</evidence>
<evidence type="ECO:0000259" key="2">
    <source>
        <dbReference type="Pfam" id="PF07282"/>
    </source>
</evidence>
<gene>
    <name evidence="3" type="ORF">GGD56_002640</name>
</gene>
<keyword evidence="4" id="KW-1185">Reference proteome</keyword>